<proteinExistence type="predicted"/>
<organism evidence="1">
    <name type="scientific">Tanacetum cinerariifolium</name>
    <name type="common">Dalmatian daisy</name>
    <name type="synonym">Chrysanthemum cinerariifolium</name>
    <dbReference type="NCBI Taxonomy" id="118510"/>
    <lineage>
        <taxon>Eukaryota</taxon>
        <taxon>Viridiplantae</taxon>
        <taxon>Streptophyta</taxon>
        <taxon>Embryophyta</taxon>
        <taxon>Tracheophyta</taxon>
        <taxon>Spermatophyta</taxon>
        <taxon>Magnoliopsida</taxon>
        <taxon>eudicotyledons</taxon>
        <taxon>Gunneridae</taxon>
        <taxon>Pentapetalae</taxon>
        <taxon>asterids</taxon>
        <taxon>campanulids</taxon>
        <taxon>Asterales</taxon>
        <taxon>Asteraceae</taxon>
        <taxon>Asteroideae</taxon>
        <taxon>Anthemideae</taxon>
        <taxon>Anthemidinae</taxon>
        <taxon>Tanacetum</taxon>
    </lineage>
</organism>
<name>A0A6L2MA11_TANCI</name>
<evidence type="ECO:0000313" key="1">
    <source>
        <dbReference type="EMBL" id="GEU69512.1"/>
    </source>
</evidence>
<dbReference type="EMBL" id="BKCJ010005949">
    <property type="protein sequence ID" value="GEU69512.1"/>
    <property type="molecule type" value="Genomic_DNA"/>
</dbReference>
<dbReference type="AlphaFoldDB" id="A0A6L2MA11"/>
<protein>
    <submittedName>
        <fullName evidence="1">Uncharacterized protein</fullName>
    </submittedName>
</protein>
<sequence length="155" mass="17442">MLAGHNIRAIKDKVVPNNSHLKVKKTQVEEYPRIPSIANKMKSLTACNDSLNSRTSNVNAVCATWFPAQSIRSSNATALDLPYLLVLINEMYQSRQHDKSESDSYYLSDWVVNSYTGPKLISSCHKLDHLESCKSPTAKLFDVDSGRISIHHCEY</sequence>
<gene>
    <name evidence="1" type="ORF">Tci_041490</name>
</gene>
<reference evidence="1" key="1">
    <citation type="journal article" date="2019" name="Sci. Rep.">
        <title>Draft genome of Tanacetum cinerariifolium, the natural source of mosquito coil.</title>
        <authorList>
            <person name="Yamashiro T."/>
            <person name="Shiraishi A."/>
            <person name="Satake H."/>
            <person name="Nakayama K."/>
        </authorList>
    </citation>
    <scope>NUCLEOTIDE SEQUENCE</scope>
</reference>
<comment type="caution">
    <text evidence="1">The sequence shown here is derived from an EMBL/GenBank/DDBJ whole genome shotgun (WGS) entry which is preliminary data.</text>
</comment>
<accession>A0A6L2MA11</accession>